<feature type="region of interest" description="Disordered" evidence="1">
    <location>
        <begin position="353"/>
        <end position="372"/>
    </location>
</feature>
<evidence type="ECO:0000313" key="3">
    <source>
        <dbReference type="Proteomes" id="UP000091967"/>
    </source>
</evidence>
<organism evidence="2 3">
    <name type="scientific">Fusarium poae</name>
    <dbReference type="NCBI Taxonomy" id="36050"/>
    <lineage>
        <taxon>Eukaryota</taxon>
        <taxon>Fungi</taxon>
        <taxon>Dikarya</taxon>
        <taxon>Ascomycota</taxon>
        <taxon>Pezizomycotina</taxon>
        <taxon>Sordariomycetes</taxon>
        <taxon>Hypocreomycetidae</taxon>
        <taxon>Hypocreales</taxon>
        <taxon>Nectriaceae</taxon>
        <taxon>Fusarium</taxon>
    </lineage>
</organism>
<dbReference type="EMBL" id="LYXU01000002">
    <property type="protein sequence ID" value="OBS24260.1"/>
    <property type="molecule type" value="Genomic_DNA"/>
</dbReference>
<comment type="caution">
    <text evidence="2">The sequence shown here is derived from an EMBL/GenBank/DDBJ whole genome shotgun (WGS) entry which is preliminary data.</text>
</comment>
<accession>A0A1B8AUX2</accession>
<dbReference type="STRING" id="36050.A0A1B8AUX2"/>
<protein>
    <submittedName>
        <fullName evidence="2">Uncharacterized protein</fullName>
    </submittedName>
</protein>
<reference evidence="2 3" key="1">
    <citation type="submission" date="2016-06" db="EMBL/GenBank/DDBJ databases">
        <title>Living apart together: crosstalk between the core and supernumerary genomes in a fungal plant pathogen.</title>
        <authorList>
            <person name="Vanheule A."/>
            <person name="Audenaert K."/>
            <person name="Warris S."/>
            <person name="Van De Geest H."/>
            <person name="Schijlen E."/>
            <person name="Hofte M."/>
            <person name="De Saeger S."/>
            <person name="Haesaert G."/>
            <person name="Waalwijk C."/>
            <person name="Van Der Lee T."/>
        </authorList>
    </citation>
    <scope>NUCLEOTIDE SEQUENCE [LARGE SCALE GENOMIC DNA]</scope>
    <source>
        <strain evidence="2 3">2516</strain>
    </source>
</reference>
<dbReference type="OMA" id="WHDKPHI"/>
<dbReference type="Proteomes" id="UP000091967">
    <property type="component" value="Unassembled WGS sequence"/>
</dbReference>
<proteinExistence type="predicted"/>
<dbReference type="AlphaFoldDB" id="A0A1B8AUX2"/>
<evidence type="ECO:0000313" key="2">
    <source>
        <dbReference type="EMBL" id="OBS24260.1"/>
    </source>
</evidence>
<keyword evidence="3" id="KW-1185">Reference proteome</keyword>
<sequence length="423" mass="47750">MTQHATVQSLLTVIITTSPTPSAPSTELISTIIHSFGRYCPDLTKCNVIVVFDGFDQIVPTARLKKGQVTPQQAADFIAYKENVKDLILQKYHHDPINVAYTEKTATAEYGSPKHENAVNYSVSQTIDQRVTFIESSRRLGFGLAVRSALRITQTPYVWVQQHDWAITADLPIRPLLQIMQTHESDPEAPIKYVCLAAVRMLSYATSAIVAEFPSLRDTSLALTRDYEAPSHAGIKIPLTPMYFWHDKPHLASVAHYLERVFPTRLAMLRGDFIEDKIGQRARAQMKDGLWKKWATWLYYPDNGKTLCLRHLKGRTWEGTTRQADRAAMWRKKNEAGRIIEMEALHEADGSHDMSLFSDEDENASSLDQDQGTPCGLGFQELELHQSPGETVGSRRARLSDLTQEHLRIDLGRNMTSATIYPL</sequence>
<gene>
    <name evidence="2" type="ORF">FPOA_04806</name>
</gene>
<name>A0A1B8AUX2_FUSPO</name>
<evidence type="ECO:0000256" key="1">
    <source>
        <dbReference type="SAM" id="MobiDB-lite"/>
    </source>
</evidence>